<accession>A0A0F8XGS0</accession>
<comment type="caution">
    <text evidence="1">The sequence shown here is derived from an EMBL/GenBank/DDBJ whole genome shotgun (WGS) entry which is preliminary data.</text>
</comment>
<dbReference type="AlphaFoldDB" id="A0A0F8XGS0"/>
<sequence length="74" mass="8509">VNLKGGCCQICGYNKNYGALGFHHKNPCEKDIRWKKLRTMSEDKVLKELKKCILLCTNCHISVHNPRLNNPNNL</sequence>
<protein>
    <recommendedName>
        <fullName evidence="2">HNH domain-containing protein</fullName>
    </recommendedName>
</protein>
<gene>
    <name evidence="1" type="ORF">LCGC14_3026660</name>
</gene>
<proteinExistence type="predicted"/>
<evidence type="ECO:0000313" key="1">
    <source>
        <dbReference type="EMBL" id="KKK60210.1"/>
    </source>
</evidence>
<dbReference type="EMBL" id="LAZR01063086">
    <property type="protein sequence ID" value="KKK60210.1"/>
    <property type="molecule type" value="Genomic_DNA"/>
</dbReference>
<organism evidence="1">
    <name type="scientific">marine sediment metagenome</name>
    <dbReference type="NCBI Taxonomy" id="412755"/>
    <lineage>
        <taxon>unclassified sequences</taxon>
        <taxon>metagenomes</taxon>
        <taxon>ecological metagenomes</taxon>
    </lineage>
</organism>
<feature type="non-terminal residue" evidence="1">
    <location>
        <position position="1"/>
    </location>
</feature>
<name>A0A0F8XGS0_9ZZZZ</name>
<reference evidence="1" key="1">
    <citation type="journal article" date="2015" name="Nature">
        <title>Complex archaea that bridge the gap between prokaryotes and eukaryotes.</title>
        <authorList>
            <person name="Spang A."/>
            <person name="Saw J.H."/>
            <person name="Jorgensen S.L."/>
            <person name="Zaremba-Niedzwiedzka K."/>
            <person name="Martijn J."/>
            <person name="Lind A.E."/>
            <person name="van Eijk R."/>
            <person name="Schleper C."/>
            <person name="Guy L."/>
            <person name="Ettema T.J."/>
        </authorList>
    </citation>
    <scope>NUCLEOTIDE SEQUENCE</scope>
</reference>
<evidence type="ECO:0008006" key="2">
    <source>
        <dbReference type="Google" id="ProtNLM"/>
    </source>
</evidence>